<dbReference type="EMBL" id="OU015584">
    <property type="protein sequence ID" value="CAG5086640.1"/>
    <property type="molecule type" value="Genomic_DNA"/>
</dbReference>
<dbReference type="KEGG" id="ptan:CRYO30217_03216"/>
<evidence type="ECO:0000313" key="1">
    <source>
        <dbReference type="EMBL" id="CAG5086640.1"/>
    </source>
</evidence>
<organism evidence="1 2">
    <name type="scientific">Parvicella tangerina</name>
    <dbReference type="NCBI Taxonomy" id="2829795"/>
    <lineage>
        <taxon>Bacteria</taxon>
        <taxon>Pseudomonadati</taxon>
        <taxon>Bacteroidota</taxon>
        <taxon>Flavobacteriia</taxon>
        <taxon>Flavobacteriales</taxon>
        <taxon>Parvicellaceae</taxon>
        <taxon>Parvicella</taxon>
    </lineage>
</organism>
<name>A0A916NDF3_9FLAO</name>
<gene>
    <name evidence="1" type="ORF">CRYO30217_03216</name>
</gene>
<keyword evidence="2" id="KW-1185">Reference proteome</keyword>
<reference evidence="1" key="1">
    <citation type="submission" date="2021-04" db="EMBL/GenBank/DDBJ databases">
        <authorList>
            <person name="Rodrigo-Torres L."/>
            <person name="Arahal R. D."/>
            <person name="Lucena T."/>
        </authorList>
    </citation>
    <scope>NUCLEOTIDE SEQUENCE</scope>
    <source>
        <strain evidence="1">AS29M-1</strain>
    </source>
</reference>
<accession>A0A916NDF3</accession>
<dbReference type="AlphaFoldDB" id="A0A916NDF3"/>
<evidence type="ECO:0000313" key="2">
    <source>
        <dbReference type="Proteomes" id="UP000683507"/>
    </source>
</evidence>
<protein>
    <submittedName>
        <fullName evidence="1">Uncharacterized protein</fullName>
    </submittedName>
</protein>
<dbReference type="RefSeq" id="WP_258543403.1">
    <property type="nucleotide sequence ID" value="NZ_OU015584.1"/>
</dbReference>
<sequence>MEALELQYNSLKDLAKSLMQKGNLAEYFRIISRANQLQLRILEHGLRTNK</sequence>
<dbReference type="Proteomes" id="UP000683507">
    <property type="component" value="Chromosome"/>
</dbReference>
<proteinExistence type="predicted"/>